<evidence type="ECO:0000313" key="2">
    <source>
        <dbReference type="EMBL" id="GBO28268.1"/>
    </source>
</evidence>
<organism evidence="2 3">
    <name type="scientific">Araneus ventricosus</name>
    <name type="common">Orbweaver spider</name>
    <name type="synonym">Epeira ventricosa</name>
    <dbReference type="NCBI Taxonomy" id="182803"/>
    <lineage>
        <taxon>Eukaryota</taxon>
        <taxon>Metazoa</taxon>
        <taxon>Ecdysozoa</taxon>
        <taxon>Arthropoda</taxon>
        <taxon>Chelicerata</taxon>
        <taxon>Arachnida</taxon>
        <taxon>Araneae</taxon>
        <taxon>Araneomorphae</taxon>
        <taxon>Entelegynae</taxon>
        <taxon>Araneoidea</taxon>
        <taxon>Araneidae</taxon>
        <taxon>Araneus</taxon>
    </lineage>
</organism>
<comment type="caution">
    <text evidence="2">The sequence shown here is derived from an EMBL/GenBank/DDBJ whole genome shotgun (WGS) entry which is preliminary data.</text>
</comment>
<reference evidence="2 3" key="1">
    <citation type="journal article" date="2019" name="Sci. Rep.">
        <title>Orb-weaving spider Araneus ventricosus genome elucidates the spidroin gene catalogue.</title>
        <authorList>
            <person name="Kono N."/>
            <person name="Nakamura H."/>
            <person name="Ohtoshi R."/>
            <person name="Moran D.A.P."/>
            <person name="Shinohara A."/>
            <person name="Yoshida Y."/>
            <person name="Fujiwara M."/>
            <person name="Mori M."/>
            <person name="Tomita M."/>
            <person name="Arakawa K."/>
        </authorList>
    </citation>
    <scope>NUCLEOTIDE SEQUENCE [LARGE SCALE GENOMIC DNA]</scope>
</reference>
<proteinExistence type="predicted"/>
<feature type="region of interest" description="Disordered" evidence="1">
    <location>
        <begin position="1"/>
        <end position="127"/>
    </location>
</feature>
<keyword evidence="3" id="KW-1185">Reference proteome</keyword>
<dbReference type="Proteomes" id="UP000499080">
    <property type="component" value="Unassembled WGS sequence"/>
</dbReference>
<name>A0A4Y2VV55_ARAVE</name>
<dbReference type="AlphaFoldDB" id="A0A4Y2VV55"/>
<feature type="compositionally biased region" description="Basic and acidic residues" evidence="1">
    <location>
        <begin position="224"/>
        <end position="233"/>
    </location>
</feature>
<dbReference type="OrthoDB" id="2015551at2759"/>
<evidence type="ECO:0000256" key="1">
    <source>
        <dbReference type="SAM" id="MobiDB-lite"/>
    </source>
</evidence>
<dbReference type="EMBL" id="BGPR01051303">
    <property type="protein sequence ID" value="GBO28268.1"/>
    <property type="molecule type" value="Genomic_DNA"/>
</dbReference>
<feature type="compositionally biased region" description="Low complexity" evidence="1">
    <location>
        <begin position="111"/>
        <end position="121"/>
    </location>
</feature>
<evidence type="ECO:0000313" key="3">
    <source>
        <dbReference type="Proteomes" id="UP000499080"/>
    </source>
</evidence>
<feature type="compositionally biased region" description="Polar residues" evidence="1">
    <location>
        <begin position="246"/>
        <end position="256"/>
    </location>
</feature>
<gene>
    <name evidence="2" type="ORF">AVEN_24545_1</name>
</gene>
<feature type="compositionally biased region" description="Basic and acidic residues" evidence="1">
    <location>
        <begin position="12"/>
        <end position="109"/>
    </location>
</feature>
<feature type="region of interest" description="Disordered" evidence="1">
    <location>
        <begin position="141"/>
        <end position="179"/>
    </location>
</feature>
<feature type="region of interest" description="Disordered" evidence="1">
    <location>
        <begin position="224"/>
        <end position="257"/>
    </location>
</feature>
<protein>
    <submittedName>
        <fullName evidence="2">Uncharacterized protein</fullName>
    </submittedName>
</protein>
<accession>A0A4Y2VV55</accession>
<sequence>MFSHGEGASAAHTDDHHHSDDQHSHGDDHHSHGDDQHPHSGEHHSHGDEHHHSGEHSHGGDDHSHDSHDHYHDSHSHSHSHDGHGSHSSHEEDGHHHHDHKDSHEKEDDLQQSQQGADLQQVPQGAGPVAEPVIVPSVARSHNSHVTSGSSSFKPLPLMNNYHHHHHHHHDNEPRRNRSRVVVMPKYSEYDLYEFAICNVQPNRAIPVEQQQEITGQVTLWQRQREGYRDGPRNFEPLSDDEDDTSASNSSANFRSTPAGGRLATTYACVQQAAYTADLQWNRISNLRPSGSEVETLPLGHRGLRDG</sequence>